<protein>
    <submittedName>
        <fullName evidence="2">Uncharacterized protein</fullName>
    </submittedName>
</protein>
<evidence type="ECO:0000313" key="2">
    <source>
        <dbReference type="EMBL" id="KAA6348468.1"/>
    </source>
</evidence>
<feature type="region of interest" description="Disordered" evidence="1">
    <location>
        <begin position="15"/>
        <end position="40"/>
    </location>
</feature>
<sequence>MSKSRITGIDALIQNTEKQLDTEKEKQLEKPQPHPQKHTKMSKVCFDIPVTLKKEMGIYCVKNDISIKDFIADAIKIRLGKE</sequence>
<evidence type="ECO:0000256" key="1">
    <source>
        <dbReference type="SAM" id="MobiDB-lite"/>
    </source>
</evidence>
<gene>
    <name evidence="2" type="ORF">EZS27_004068</name>
</gene>
<comment type="caution">
    <text evidence="2">The sequence shown here is derived from an EMBL/GenBank/DDBJ whole genome shotgun (WGS) entry which is preliminary data.</text>
</comment>
<feature type="compositionally biased region" description="Basic and acidic residues" evidence="1">
    <location>
        <begin position="18"/>
        <end position="32"/>
    </location>
</feature>
<accession>A0A5J4SRB7</accession>
<name>A0A5J4SRB7_9ZZZZ</name>
<dbReference type="AlphaFoldDB" id="A0A5J4SRB7"/>
<dbReference type="EMBL" id="SNRY01000067">
    <property type="protein sequence ID" value="KAA6348468.1"/>
    <property type="molecule type" value="Genomic_DNA"/>
</dbReference>
<proteinExistence type="predicted"/>
<dbReference type="InterPro" id="IPR013321">
    <property type="entry name" value="Arc_rbn_hlx_hlx"/>
</dbReference>
<dbReference type="SUPFAM" id="SSF47598">
    <property type="entry name" value="Ribbon-helix-helix"/>
    <property type="match status" value="1"/>
</dbReference>
<dbReference type="InterPro" id="IPR010985">
    <property type="entry name" value="Ribbon_hlx_hlx"/>
</dbReference>
<reference evidence="2" key="1">
    <citation type="submission" date="2019-03" db="EMBL/GenBank/DDBJ databases">
        <title>Single cell metagenomics reveals metabolic interactions within the superorganism composed of flagellate Streblomastix strix and complex community of Bacteroidetes bacteria on its surface.</title>
        <authorList>
            <person name="Treitli S.C."/>
            <person name="Kolisko M."/>
            <person name="Husnik F."/>
            <person name="Keeling P."/>
            <person name="Hampl V."/>
        </authorList>
    </citation>
    <scope>NUCLEOTIDE SEQUENCE</scope>
    <source>
        <strain evidence="2">STM</strain>
    </source>
</reference>
<dbReference type="Gene3D" id="1.10.1220.10">
    <property type="entry name" value="Met repressor-like"/>
    <property type="match status" value="1"/>
</dbReference>
<organism evidence="2">
    <name type="scientific">termite gut metagenome</name>
    <dbReference type="NCBI Taxonomy" id="433724"/>
    <lineage>
        <taxon>unclassified sequences</taxon>
        <taxon>metagenomes</taxon>
        <taxon>organismal metagenomes</taxon>
    </lineage>
</organism>
<dbReference type="GO" id="GO:0006355">
    <property type="term" value="P:regulation of DNA-templated transcription"/>
    <property type="evidence" value="ECO:0007669"/>
    <property type="project" value="InterPro"/>
</dbReference>